<proteinExistence type="predicted"/>
<name>A0AA39VIB6_ACESA</name>
<protein>
    <submittedName>
        <fullName evidence="1">Uncharacterized protein</fullName>
    </submittedName>
</protein>
<accession>A0AA39VIB6</accession>
<dbReference type="Proteomes" id="UP001168877">
    <property type="component" value="Unassembled WGS sequence"/>
</dbReference>
<gene>
    <name evidence="1" type="ORF">LWI29_005503</name>
</gene>
<sequence length="206" mass="22034">MLLDVETLGGNLCGQVQRLPKSPVTTKVALEGLAEIVGLGDSSAVGVRGDGFAGIQSGFVGSGEGLYKVVVGLSSSTRLREEVAVGVDSLSGQIPVGRAEVEVGEVQIKGRWKRWAREAGVRNAESSEKELVIGKKGTAVNINSPILPPGNNKDAIPDDATARQIFPFDLKRERMVLYKYVFPVPPAPYTKYKPPFFSVTDCTMIS</sequence>
<reference evidence="1" key="1">
    <citation type="journal article" date="2022" name="Plant J.">
        <title>Strategies of tolerance reflected in two North American maple genomes.</title>
        <authorList>
            <person name="McEvoy S.L."/>
            <person name="Sezen U.U."/>
            <person name="Trouern-Trend A."/>
            <person name="McMahon S.M."/>
            <person name="Schaberg P.G."/>
            <person name="Yang J."/>
            <person name="Wegrzyn J.L."/>
            <person name="Swenson N.G."/>
        </authorList>
    </citation>
    <scope>NUCLEOTIDE SEQUENCE</scope>
    <source>
        <strain evidence="1">NS2018</strain>
    </source>
</reference>
<organism evidence="1 2">
    <name type="scientific">Acer saccharum</name>
    <name type="common">Sugar maple</name>
    <dbReference type="NCBI Taxonomy" id="4024"/>
    <lineage>
        <taxon>Eukaryota</taxon>
        <taxon>Viridiplantae</taxon>
        <taxon>Streptophyta</taxon>
        <taxon>Embryophyta</taxon>
        <taxon>Tracheophyta</taxon>
        <taxon>Spermatophyta</taxon>
        <taxon>Magnoliopsida</taxon>
        <taxon>eudicotyledons</taxon>
        <taxon>Gunneridae</taxon>
        <taxon>Pentapetalae</taxon>
        <taxon>rosids</taxon>
        <taxon>malvids</taxon>
        <taxon>Sapindales</taxon>
        <taxon>Sapindaceae</taxon>
        <taxon>Hippocastanoideae</taxon>
        <taxon>Acereae</taxon>
        <taxon>Acer</taxon>
    </lineage>
</organism>
<evidence type="ECO:0000313" key="1">
    <source>
        <dbReference type="EMBL" id="KAK0580721.1"/>
    </source>
</evidence>
<dbReference type="AlphaFoldDB" id="A0AA39VIB6"/>
<dbReference type="EMBL" id="JAUESC010000384">
    <property type="protein sequence ID" value="KAK0580721.1"/>
    <property type="molecule type" value="Genomic_DNA"/>
</dbReference>
<evidence type="ECO:0000313" key="2">
    <source>
        <dbReference type="Proteomes" id="UP001168877"/>
    </source>
</evidence>
<reference evidence="1" key="2">
    <citation type="submission" date="2023-06" db="EMBL/GenBank/DDBJ databases">
        <authorList>
            <person name="Swenson N.G."/>
            <person name="Wegrzyn J.L."/>
            <person name="Mcevoy S.L."/>
        </authorList>
    </citation>
    <scope>NUCLEOTIDE SEQUENCE</scope>
    <source>
        <strain evidence="1">NS2018</strain>
        <tissue evidence="1">Leaf</tissue>
    </source>
</reference>
<comment type="caution">
    <text evidence="1">The sequence shown here is derived from an EMBL/GenBank/DDBJ whole genome shotgun (WGS) entry which is preliminary data.</text>
</comment>
<keyword evidence="2" id="KW-1185">Reference proteome</keyword>